<evidence type="ECO:0000256" key="4">
    <source>
        <dbReference type="ARBA" id="ARBA00022989"/>
    </source>
</evidence>
<dbReference type="EMBL" id="JAWXYG010000005">
    <property type="protein sequence ID" value="KAK4271500.1"/>
    <property type="molecule type" value="Genomic_DNA"/>
</dbReference>
<evidence type="ECO:0000256" key="5">
    <source>
        <dbReference type="ARBA" id="ARBA00023136"/>
    </source>
</evidence>
<evidence type="ECO:0000313" key="10">
    <source>
        <dbReference type="Proteomes" id="UP001293593"/>
    </source>
</evidence>
<organism evidence="9 10">
    <name type="scientific">Acacia crassicarpa</name>
    <name type="common">northern wattle</name>
    <dbReference type="NCBI Taxonomy" id="499986"/>
    <lineage>
        <taxon>Eukaryota</taxon>
        <taxon>Viridiplantae</taxon>
        <taxon>Streptophyta</taxon>
        <taxon>Embryophyta</taxon>
        <taxon>Tracheophyta</taxon>
        <taxon>Spermatophyta</taxon>
        <taxon>Magnoliopsida</taxon>
        <taxon>eudicotyledons</taxon>
        <taxon>Gunneridae</taxon>
        <taxon>Pentapetalae</taxon>
        <taxon>rosids</taxon>
        <taxon>fabids</taxon>
        <taxon>Fabales</taxon>
        <taxon>Fabaceae</taxon>
        <taxon>Caesalpinioideae</taxon>
        <taxon>mimosoid clade</taxon>
        <taxon>Acacieae</taxon>
        <taxon>Acacia</taxon>
    </lineage>
</organism>
<accession>A0AAE1JJ80</accession>
<feature type="transmembrane region" description="Helical" evidence="7">
    <location>
        <begin position="137"/>
        <end position="158"/>
    </location>
</feature>
<feature type="transmembrane region" description="Helical" evidence="7">
    <location>
        <begin position="47"/>
        <end position="75"/>
    </location>
</feature>
<name>A0AAE1JJ80_9FABA</name>
<evidence type="ECO:0000256" key="7">
    <source>
        <dbReference type="SAM" id="Phobius"/>
    </source>
</evidence>
<evidence type="ECO:0000256" key="3">
    <source>
        <dbReference type="ARBA" id="ARBA00022729"/>
    </source>
</evidence>
<comment type="caution">
    <text evidence="9">The sequence shown here is derived from an EMBL/GenBank/DDBJ whole genome shotgun (WGS) entry which is preliminary data.</text>
</comment>
<dbReference type="InterPro" id="IPR009606">
    <property type="entry name" value="DEAL/Modifying_wall_lignin1/2"/>
</dbReference>
<gene>
    <name evidence="9" type="ORF">QN277_020189</name>
</gene>
<dbReference type="InterPro" id="IPR052222">
    <property type="entry name" value="DESIGUAL"/>
</dbReference>
<reference evidence="9" key="1">
    <citation type="submission" date="2023-10" db="EMBL/GenBank/DDBJ databases">
        <title>Chromosome-level genome of the transformable northern wattle, Acacia crassicarpa.</title>
        <authorList>
            <person name="Massaro I."/>
            <person name="Sinha N.R."/>
            <person name="Poethig S."/>
            <person name="Leichty A.R."/>
        </authorList>
    </citation>
    <scope>NUCLEOTIDE SEQUENCE</scope>
    <source>
        <strain evidence="9">Acra3RX</strain>
        <tissue evidence="9">Leaf</tissue>
    </source>
</reference>
<feature type="signal peptide" evidence="8">
    <location>
        <begin position="1"/>
        <end position="21"/>
    </location>
</feature>
<keyword evidence="3 8" id="KW-0732">Signal</keyword>
<feature type="chain" id="PRO_5042239907" evidence="8">
    <location>
        <begin position="22"/>
        <end position="180"/>
    </location>
</feature>
<feature type="transmembrane region" description="Helical" evidence="7">
    <location>
        <begin position="87"/>
        <end position="110"/>
    </location>
</feature>
<evidence type="ECO:0000256" key="6">
    <source>
        <dbReference type="ARBA" id="ARBA00029467"/>
    </source>
</evidence>
<dbReference type="PANTHER" id="PTHR31769">
    <property type="entry name" value="OS07G0462200 PROTEIN-RELATED"/>
    <property type="match status" value="1"/>
</dbReference>
<evidence type="ECO:0000256" key="2">
    <source>
        <dbReference type="ARBA" id="ARBA00022692"/>
    </source>
</evidence>
<keyword evidence="4 7" id="KW-1133">Transmembrane helix</keyword>
<dbReference type="GO" id="GO:0012505">
    <property type="term" value="C:endomembrane system"/>
    <property type="evidence" value="ECO:0007669"/>
    <property type="project" value="UniProtKB-SubCell"/>
</dbReference>
<keyword evidence="5 7" id="KW-0472">Membrane</keyword>
<evidence type="ECO:0000256" key="1">
    <source>
        <dbReference type="ARBA" id="ARBA00004127"/>
    </source>
</evidence>
<evidence type="ECO:0000313" key="9">
    <source>
        <dbReference type="EMBL" id="KAK4271500.1"/>
    </source>
</evidence>
<comment type="similarity">
    <text evidence="6">Belongs to the DESIGUAL family.</text>
</comment>
<dbReference type="AlphaFoldDB" id="A0AAE1JJ80"/>
<sequence>MASTLLLAVVFVFDLVAFALAVAAEQKRSTSHIVQEGTLNSCRYNSNVATGLGVGSFIILVASQAIIMVVTRCLCGGQAMSPGRNRSWAIILFITSWVTFIIAALCLLAGSARNAHHTKGSIPAPAKPSCATLKKGVFGAGAAFIVFTGIASELYYVLYSKANSGPPPFARDSGVTMANM</sequence>
<protein>
    <submittedName>
        <fullName evidence="9">Uncharacterized protein</fullName>
    </submittedName>
</protein>
<keyword evidence="2 7" id="KW-0812">Transmembrane</keyword>
<keyword evidence="10" id="KW-1185">Reference proteome</keyword>
<evidence type="ECO:0000256" key="8">
    <source>
        <dbReference type="SAM" id="SignalP"/>
    </source>
</evidence>
<proteinExistence type="inferred from homology"/>
<dbReference type="Pfam" id="PF06749">
    <property type="entry name" value="DUF1218"/>
    <property type="match status" value="1"/>
</dbReference>
<dbReference type="Proteomes" id="UP001293593">
    <property type="component" value="Unassembled WGS sequence"/>
</dbReference>
<comment type="subcellular location">
    <subcellularLocation>
        <location evidence="1">Endomembrane system</location>
        <topology evidence="1">Multi-pass membrane protein</topology>
    </subcellularLocation>
</comment>